<dbReference type="GO" id="GO:0004556">
    <property type="term" value="F:alpha-amylase activity"/>
    <property type="evidence" value="ECO:0007669"/>
    <property type="project" value="TreeGrafter"/>
</dbReference>
<dbReference type="Gene3D" id="3.90.400.10">
    <property type="entry name" value="Oligo-1,6-glucosidase, Domain 2"/>
    <property type="match status" value="1"/>
</dbReference>
<dbReference type="GO" id="GO:0000025">
    <property type="term" value="P:maltose catabolic process"/>
    <property type="evidence" value="ECO:0007669"/>
    <property type="project" value="TreeGrafter"/>
</dbReference>
<dbReference type="Gene3D" id="3.20.20.80">
    <property type="entry name" value="Glycosidases"/>
    <property type="match status" value="1"/>
</dbReference>
<dbReference type="OrthoDB" id="1740265at2759"/>
<dbReference type="FunFam" id="3.20.20.80:FF:000064">
    <property type="entry name" value="Oligo-1,6-glucosidase"/>
    <property type="match status" value="1"/>
</dbReference>
<dbReference type="GO" id="GO:0033934">
    <property type="term" value="F:glucan 1,4-alpha-maltotriohydrolase activity"/>
    <property type="evidence" value="ECO:0007669"/>
    <property type="project" value="TreeGrafter"/>
</dbReference>
<evidence type="ECO:0000259" key="6">
    <source>
        <dbReference type="SMART" id="SM00642"/>
    </source>
</evidence>
<organism evidence="7 8">
    <name type="scientific">Tothia fuscella</name>
    <dbReference type="NCBI Taxonomy" id="1048955"/>
    <lineage>
        <taxon>Eukaryota</taxon>
        <taxon>Fungi</taxon>
        <taxon>Dikarya</taxon>
        <taxon>Ascomycota</taxon>
        <taxon>Pezizomycotina</taxon>
        <taxon>Dothideomycetes</taxon>
        <taxon>Pleosporomycetidae</taxon>
        <taxon>Venturiales</taxon>
        <taxon>Cylindrosympodiaceae</taxon>
        <taxon>Tothia</taxon>
    </lineage>
</organism>
<dbReference type="GO" id="GO:0005987">
    <property type="term" value="P:sucrose catabolic process"/>
    <property type="evidence" value="ECO:0007669"/>
    <property type="project" value="TreeGrafter"/>
</dbReference>
<accession>A0A9P4U3S6</accession>
<dbReference type="SUPFAM" id="SSF51011">
    <property type="entry name" value="Glycosyl hydrolase domain"/>
    <property type="match status" value="1"/>
</dbReference>
<reference evidence="7" key="1">
    <citation type="journal article" date="2020" name="Stud. Mycol.">
        <title>101 Dothideomycetes genomes: a test case for predicting lifestyles and emergence of pathogens.</title>
        <authorList>
            <person name="Haridas S."/>
            <person name="Albert R."/>
            <person name="Binder M."/>
            <person name="Bloem J."/>
            <person name="Labutti K."/>
            <person name="Salamov A."/>
            <person name="Andreopoulos B."/>
            <person name="Baker S."/>
            <person name="Barry K."/>
            <person name="Bills G."/>
            <person name="Bluhm B."/>
            <person name="Cannon C."/>
            <person name="Castanera R."/>
            <person name="Culley D."/>
            <person name="Daum C."/>
            <person name="Ezra D."/>
            <person name="Gonzalez J."/>
            <person name="Henrissat B."/>
            <person name="Kuo A."/>
            <person name="Liang C."/>
            <person name="Lipzen A."/>
            <person name="Lutzoni F."/>
            <person name="Magnuson J."/>
            <person name="Mondo S."/>
            <person name="Nolan M."/>
            <person name="Ohm R."/>
            <person name="Pangilinan J."/>
            <person name="Park H.-J."/>
            <person name="Ramirez L."/>
            <person name="Alfaro M."/>
            <person name="Sun H."/>
            <person name="Tritt A."/>
            <person name="Yoshinaga Y."/>
            <person name="Zwiers L.-H."/>
            <person name="Turgeon B."/>
            <person name="Goodwin S."/>
            <person name="Spatafora J."/>
            <person name="Crous P."/>
            <person name="Grigoriev I."/>
        </authorList>
    </citation>
    <scope>NUCLEOTIDE SEQUENCE</scope>
    <source>
        <strain evidence="7">CBS 130266</strain>
    </source>
</reference>
<evidence type="ECO:0000256" key="3">
    <source>
        <dbReference type="ARBA" id="ARBA00023180"/>
    </source>
</evidence>
<dbReference type="EMBL" id="MU007014">
    <property type="protein sequence ID" value="KAF2435247.1"/>
    <property type="molecule type" value="Genomic_DNA"/>
</dbReference>
<dbReference type="GO" id="GO:0004574">
    <property type="term" value="F:oligo-1,6-glucosidase activity"/>
    <property type="evidence" value="ECO:0007669"/>
    <property type="project" value="TreeGrafter"/>
</dbReference>
<keyword evidence="3" id="KW-0325">Glycoprotein</keyword>
<dbReference type="SMART" id="SM00642">
    <property type="entry name" value="Aamy"/>
    <property type="match status" value="1"/>
</dbReference>
<feature type="domain" description="Glycosyl hydrolase family 13 catalytic" evidence="6">
    <location>
        <begin position="24"/>
        <end position="447"/>
    </location>
</feature>
<proteinExistence type="inferred from homology"/>
<comment type="similarity">
    <text evidence="1">Belongs to the glycosyl hydrolase 13 family.</text>
</comment>
<dbReference type="Proteomes" id="UP000800235">
    <property type="component" value="Unassembled WGS sequence"/>
</dbReference>
<dbReference type="AlphaFoldDB" id="A0A9P4U3S6"/>
<dbReference type="InterPro" id="IPR045857">
    <property type="entry name" value="O16G_dom_2"/>
</dbReference>
<evidence type="ECO:0000256" key="1">
    <source>
        <dbReference type="ARBA" id="ARBA00008061"/>
    </source>
</evidence>
<dbReference type="FunFam" id="3.90.400.10:FF:000001">
    <property type="entry name" value="Maltase A3, isoform A"/>
    <property type="match status" value="1"/>
</dbReference>
<dbReference type="InterPro" id="IPR013780">
    <property type="entry name" value="Glyco_hydro_b"/>
</dbReference>
<protein>
    <submittedName>
        <fullName evidence="7">Glycoside hydrolase</fullName>
    </submittedName>
</protein>
<dbReference type="Pfam" id="PF00128">
    <property type="entry name" value="Alpha-amylase"/>
    <property type="match status" value="1"/>
</dbReference>
<sequence length="599" mass="69463">MSSINASPVESPQHAWWKEAVVYQIYPASFRDLSGDGWGDIKGITSKVDYIKDLGADIVWLSPIYKSPQADMGYDIADYKDIDPRYGTLIDVDELIAELEKRNMKLMMDLVVNHTSEEHAWFLESRSSRTNPKRDWYHWQPAKFAADGTRIPPNNWSQILGEANSAWTWDSLTEEYYLTLFTPEQPDLNWENPEVRAAVHDVLEFWLKRGACGFRMDVINLISKVPGYPDGEVVASDHKYQPGSKYFANGPRLHEFLQEMNRKVLSKYNAVTVGEMPFVRDEDEIIKIVHPDREELKMIFIFELMDIDNTPGSYRMTLHEWQPSQIRKSLARWQKLMLDRGGWNSLFCENHDNPRSVSRFTSDNDQNRELGSKLLCLMITTLAGTLYVYQGQELGMRNFPLSWEPEEYKDIETINYWKKMQDMHHDDPHRLKMARTVMQRKSRDHSRTPMQWTDEAPNAGFCDKYVKSWMKVNDDFTACNAKKQTTQLGDDQLSVFQFWKRGLENRKLHKNSFVYGGFELLGPEDDASPVFAYTRFDGQKEKWVVVLNFSGEKVGWEIPHNAGVEEWVAGNYVTGKPERDTKGTLTLLPWEGVLGQCAI</sequence>
<name>A0A9P4U3S6_9PEZI</name>
<dbReference type="InterPro" id="IPR017853">
    <property type="entry name" value="GH"/>
</dbReference>
<dbReference type="PANTHER" id="PTHR10357:SF232">
    <property type="entry name" value="GLYCOSYL HYDROLASE FAMILY 13 CATALYTIC DOMAIN-CONTAINING PROTEIN"/>
    <property type="match status" value="1"/>
</dbReference>
<dbReference type="GO" id="GO:0004575">
    <property type="term" value="F:sucrose alpha-glucosidase activity"/>
    <property type="evidence" value="ECO:0007669"/>
    <property type="project" value="TreeGrafter"/>
</dbReference>
<dbReference type="Gene3D" id="2.60.40.1180">
    <property type="entry name" value="Golgi alpha-mannosidase II"/>
    <property type="match status" value="1"/>
</dbReference>
<evidence type="ECO:0000256" key="5">
    <source>
        <dbReference type="ARBA" id="ARBA00026248"/>
    </source>
</evidence>
<evidence type="ECO:0000313" key="8">
    <source>
        <dbReference type="Proteomes" id="UP000800235"/>
    </source>
</evidence>
<dbReference type="FunFam" id="3.20.20.80:FF:000087">
    <property type="entry name" value="Oligo-1,6-glucosidase IMA1"/>
    <property type="match status" value="1"/>
</dbReference>
<keyword evidence="8" id="KW-1185">Reference proteome</keyword>
<dbReference type="SUPFAM" id="SSF51445">
    <property type="entry name" value="(Trans)glycosidases"/>
    <property type="match status" value="1"/>
</dbReference>
<evidence type="ECO:0000313" key="7">
    <source>
        <dbReference type="EMBL" id="KAF2435247.1"/>
    </source>
</evidence>
<dbReference type="CDD" id="cd11333">
    <property type="entry name" value="AmyAc_SI_OligoGlu_DGase"/>
    <property type="match status" value="1"/>
</dbReference>
<gene>
    <name evidence="7" type="ORF">EJ08DRAFT_394465</name>
</gene>
<evidence type="ECO:0000256" key="4">
    <source>
        <dbReference type="ARBA" id="ARBA00023295"/>
    </source>
</evidence>
<dbReference type="PANTHER" id="PTHR10357">
    <property type="entry name" value="ALPHA-AMYLASE FAMILY MEMBER"/>
    <property type="match status" value="1"/>
</dbReference>
<comment type="caution">
    <text evidence="7">The sequence shown here is derived from an EMBL/GenBank/DDBJ whole genome shotgun (WGS) entry which is preliminary data.</text>
</comment>
<keyword evidence="5" id="KW-0462">Maltose metabolism</keyword>
<keyword evidence="2 7" id="KW-0378">Hydrolase</keyword>
<keyword evidence="4" id="KW-0326">Glycosidase</keyword>
<dbReference type="InterPro" id="IPR006047">
    <property type="entry name" value="GH13_cat_dom"/>
</dbReference>
<evidence type="ECO:0000256" key="2">
    <source>
        <dbReference type="ARBA" id="ARBA00022801"/>
    </source>
</evidence>